<keyword evidence="5" id="KW-1133">Transmembrane helix</keyword>
<gene>
    <name evidence="7" type="ORF">KKP3000_001511</name>
</gene>
<dbReference type="EMBL" id="JBDXSU010000020">
    <property type="protein sequence ID" value="MFB5192317.1"/>
    <property type="molecule type" value="Genomic_DNA"/>
</dbReference>
<dbReference type="Pfam" id="PF01580">
    <property type="entry name" value="FtsK_SpoIIIE"/>
    <property type="match status" value="1"/>
</dbReference>
<evidence type="ECO:0000259" key="6">
    <source>
        <dbReference type="PROSITE" id="PS50901"/>
    </source>
</evidence>
<dbReference type="PANTHER" id="PTHR22683">
    <property type="entry name" value="SPORULATION PROTEIN RELATED"/>
    <property type="match status" value="1"/>
</dbReference>
<dbReference type="SUPFAM" id="SSF52540">
    <property type="entry name" value="P-loop containing nucleoside triphosphate hydrolases"/>
    <property type="match status" value="1"/>
</dbReference>
<dbReference type="PROSITE" id="PS50901">
    <property type="entry name" value="FTSK"/>
    <property type="match status" value="1"/>
</dbReference>
<name>A0ABV5AKX5_9BACL</name>
<evidence type="ECO:0000313" key="7">
    <source>
        <dbReference type="EMBL" id="MFB5192317.1"/>
    </source>
</evidence>
<sequence>MTPEQQEAEQRFNEQWDNVMRAFYLALYFMFRHIKHRWKVALSTLVVWSLCYAMIRYLPTLSWHIPAGVVLAALLVNIFISMRAEQGQVHVHPYAVEDALKACGLWDSTHYRRPRLLAHKTLPGGDIQLTFDASVPEDTWPAVESRFCGSFGIRKFRRVFRNSKNQINLVLASGQLRRPTTDVAKLVAYARQHHVVPMGEGFNGIETWDYITSPSLLICGMTGSGKSSLLRVILSLLVVQGCQIILVDGKAGVDYQPLLPYLAEPVAQDVEGSLPLFEGAWAEHSRRLTLLLETGFSSLAEAHGHGQLLDVADLFVVVDEYLIFSSGAKEKAMKEAGAKCLSIVEKLAVAGRASGVHLILSTQYGTTDVLGSQVKQQLFRVTGRLEDELASKTILSLPGAEAIPPTEKGHFVYRNGEELQHFFAYHVDDLHDILSYASRKDENVASTNG</sequence>
<feature type="transmembrane region" description="Helical" evidence="5">
    <location>
        <begin position="61"/>
        <end position="80"/>
    </location>
</feature>
<evidence type="ECO:0000256" key="1">
    <source>
        <dbReference type="ARBA" id="ARBA00004141"/>
    </source>
</evidence>
<reference evidence="7 8" key="1">
    <citation type="journal article" date="2024" name="Int. J. Mol. Sci.">
        <title>Exploration of Alicyclobacillus spp. Genome in Search of Antibiotic Resistance.</title>
        <authorList>
            <person name="Bucka-Kolendo J."/>
            <person name="Kiousi D.E."/>
            <person name="Dekowska A."/>
            <person name="Mikolajczuk-Szczyrba A."/>
            <person name="Karadedos D.M."/>
            <person name="Michael P."/>
            <person name="Galanis A."/>
            <person name="Sokolowska B."/>
        </authorList>
    </citation>
    <scope>NUCLEOTIDE SEQUENCE [LARGE SCALE GENOMIC DNA]</scope>
    <source>
        <strain evidence="7 8">KKP 3000</strain>
    </source>
</reference>
<keyword evidence="2 4" id="KW-0547">Nucleotide-binding</keyword>
<evidence type="ECO:0000256" key="2">
    <source>
        <dbReference type="ARBA" id="ARBA00022741"/>
    </source>
</evidence>
<dbReference type="Gene3D" id="3.40.50.300">
    <property type="entry name" value="P-loop containing nucleotide triphosphate hydrolases"/>
    <property type="match status" value="1"/>
</dbReference>
<keyword evidence="5" id="KW-0472">Membrane</keyword>
<evidence type="ECO:0000313" key="8">
    <source>
        <dbReference type="Proteomes" id="UP001579974"/>
    </source>
</evidence>
<keyword evidence="3 4" id="KW-0067">ATP-binding</keyword>
<accession>A0ABV5AKX5</accession>
<keyword evidence="5" id="KW-0812">Transmembrane</keyword>
<protein>
    <submittedName>
        <fullName evidence="7">FtsK/SpoIIIE domain-containing protein</fullName>
    </submittedName>
</protein>
<feature type="transmembrane region" description="Helical" evidence="5">
    <location>
        <begin position="38"/>
        <end position="55"/>
    </location>
</feature>
<dbReference type="PANTHER" id="PTHR22683:SF41">
    <property type="entry name" value="DNA TRANSLOCASE FTSK"/>
    <property type="match status" value="1"/>
</dbReference>
<feature type="binding site" evidence="4">
    <location>
        <begin position="220"/>
        <end position="227"/>
    </location>
    <ligand>
        <name>ATP</name>
        <dbReference type="ChEBI" id="CHEBI:30616"/>
    </ligand>
</feature>
<evidence type="ECO:0000256" key="3">
    <source>
        <dbReference type="ARBA" id="ARBA00022840"/>
    </source>
</evidence>
<keyword evidence="8" id="KW-1185">Reference proteome</keyword>
<organism evidence="7 8">
    <name type="scientific">Alicyclobacillus fastidiosus</name>
    <dbReference type="NCBI Taxonomy" id="392011"/>
    <lineage>
        <taxon>Bacteria</taxon>
        <taxon>Bacillati</taxon>
        <taxon>Bacillota</taxon>
        <taxon>Bacilli</taxon>
        <taxon>Bacillales</taxon>
        <taxon>Alicyclobacillaceae</taxon>
        <taxon>Alicyclobacillus</taxon>
    </lineage>
</organism>
<dbReference type="InterPro" id="IPR002543">
    <property type="entry name" value="FtsK_dom"/>
</dbReference>
<proteinExistence type="predicted"/>
<dbReference type="InterPro" id="IPR027417">
    <property type="entry name" value="P-loop_NTPase"/>
</dbReference>
<dbReference type="InterPro" id="IPR050206">
    <property type="entry name" value="FtsK/SpoIIIE/SftA"/>
</dbReference>
<evidence type="ECO:0000256" key="5">
    <source>
        <dbReference type="SAM" id="Phobius"/>
    </source>
</evidence>
<evidence type="ECO:0000256" key="4">
    <source>
        <dbReference type="PROSITE-ProRule" id="PRU00289"/>
    </source>
</evidence>
<comment type="caution">
    <text evidence="7">The sequence shown here is derived from an EMBL/GenBank/DDBJ whole genome shotgun (WGS) entry which is preliminary data.</text>
</comment>
<dbReference type="RefSeq" id="WP_275474097.1">
    <property type="nucleotide sequence ID" value="NZ_CP162940.1"/>
</dbReference>
<comment type="subcellular location">
    <subcellularLocation>
        <location evidence="1">Membrane</location>
        <topology evidence="1">Multi-pass membrane protein</topology>
    </subcellularLocation>
</comment>
<feature type="domain" description="FtsK" evidence="6">
    <location>
        <begin position="202"/>
        <end position="404"/>
    </location>
</feature>
<dbReference type="Proteomes" id="UP001579974">
    <property type="component" value="Unassembled WGS sequence"/>
</dbReference>